<evidence type="ECO:0000313" key="1">
    <source>
        <dbReference type="EMBL" id="EFO82268.1"/>
    </source>
</evidence>
<dbReference type="STRING" id="31234.E3LCK4"/>
<dbReference type="OMA" id="DCHASEN"/>
<protein>
    <submittedName>
        <fullName evidence="1">Uncharacterized protein</fullName>
    </submittedName>
</protein>
<dbReference type="HOGENOM" id="CLU_660966_0_0_1"/>
<dbReference type="EMBL" id="DS268407">
    <property type="protein sequence ID" value="EFO82268.1"/>
    <property type="molecule type" value="Genomic_DNA"/>
</dbReference>
<dbReference type="Proteomes" id="UP000008281">
    <property type="component" value="Unassembled WGS sequence"/>
</dbReference>
<dbReference type="GeneID" id="9822289"/>
<evidence type="ECO:0000313" key="2">
    <source>
        <dbReference type="Proteomes" id="UP000008281"/>
    </source>
</evidence>
<keyword evidence="2" id="KW-1185">Reference proteome</keyword>
<dbReference type="RefSeq" id="XP_003117670.2">
    <property type="nucleotide sequence ID" value="XM_003117622.2"/>
</dbReference>
<dbReference type="CTD" id="9822289"/>
<dbReference type="KEGG" id="crq:GCK72_024833"/>
<name>E3LCK4_CAERE</name>
<proteinExistence type="predicted"/>
<organism evidence="2">
    <name type="scientific">Caenorhabditis remanei</name>
    <name type="common">Caenorhabditis vulgaris</name>
    <dbReference type="NCBI Taxonomy" id="31234"/>
    <lineage>
        <taxon>Eukaryota</taxon>
        <taxon>Metazoa</taxon>
        <taxon>Ecdysozoa</taxon>
        <taxon>Nematoda</taxon>
        <taxon>Chromadorea</taxon>
        <taxon>Rhabditida</taxon>
        <taxon>Rhabditina</taxon>
        <taxon>Rhabditomorpha</taxon>
        <taxon>Rhabditoidea</taxon>
        <taxon>Rhabditidae</taxon>
        <taxon>Peloderinae</taxon>
        <taxon>Caenorhabditis</taxon>
    </lineage>
</organism>
<reference evidence="1" key="1">
    <citation type="submission" date="2007-07" db="EMBL/GenBank/DDBJ databases">
        <title>PCAP assembly of the Caenorhabditis remanei genome.</title>
        <authorList>
            <consortium name="The Caenorhabditis remanei Sequencing Consortium"/>
            <person name="Wilson R.K."/>
        </authorList>
    </citation>
    <scope>NUCLEOTIDE SEQUENCE [LARGE SCALE GENOMIC DNA]</scope>
    <source>
        <strain evidence="1">PB4641</strain>
    </source>
</reference>
<dbReference type="InParanoid" id="E3LCK4"/>
<sequence>MNNNDSNLSGLSSLEKFFRESSYSPNLILLCESCLKPGRKMHTNLCQGCFDHWVYLRSFPPIEKKSAVKKCALCDSTFSFNYKRISFGNVCRPCYRMKEEAGELPNKKPKKDIPAKEPEQNCYHRCIKCSNTFTGSDVLDIVLCPDCHASENSTASKTSEVIQKPDVEATQTTHADESVVANQYDGTSTCNVSPLQQASTPTVDLPNRVVEKADQSHMQFYSTNNGQAIPAYNNTYPIFDLDPNMHADFGSSPPMHPDFGSTPNMHPGFGLGPNTHPAFGSGANMHLNLNSSSNMKTDTSSSSSIYSESGLSPIMHSGFGSSPSIHSGSGSSPNMYPNLVSSPDMYSVFGSSPHMHPSFGSSPDVHPDFVSTSNMHPDLVSNPNMLQYHYQADQAQWDTWNFNDQFSYSNYPCHNF</sequence>
<accession>E3LCK4</accession>
<gene>
    <name evidence="1" type="ORF">CRE_00507</name>
</gene>
<dbReference type="AlphaFoldDB" id="E3LCK4"/>